<feature type="compositionally biased region" description="Low complexity" evidence="1">
    <location>
        <begin position="88"/>
        <end position="105"/>
    </location>
</feature>
<feature type="region of interest" description="Disordered" evidence="1">
    <location>
        <begin position="1"/>
        <end position="128"/>
    </location>
</feature>
<evidence type="ECO:0000313" key="3">
    <source>
        <dbReference type="Proteomes" id="UP000812966"/>
    </source>
</evidence>
<proteinExistence type="predicted"/>
<keyword evidence="3" id="KW-1185">Reference proteome</keyword>
<name>A0A8K0NM01_9TREE</name>
<protein>
    <submittedName>
        <fullName evidence="2">Uncharacterized protein</fullName>
    </submittedName>
</protein>
<reference evidence="2" key="1">
    <citation type="submission" date="2020-04" db="EMBL/GenBank/DDBJ databases">
        <title>Analysis of mating type loci in Filobasidium floriforme.</title>
        <authorList>
            <person name="Nowrousian M."/>
        </authorList>
    </citation>
    <scope>NUCLEOTIDE SEQUENCE</scope>
    <source>
        <strain evidence="2">CBS 6242</strain>
    </source>
</reference>
<feature type="compositionally biased region" description="Polar residues" evidence="1">
    <location>
        <begin position="1"/>
        <end position="13"/>
    </location>
</feature>
<dbReference type="Proteomes" id="UP000812966">
    <property type="component" value="Unassembled WGS sequence"/>
</dbReference>
<evidence type="ECO:0000256" key="1">
    <source>
        <dbReference type="SAM" id="MobiDB-lite"/>
    </source>
</evidence>
<evidence type="ECO:0000313" key="2">
    <source>
        <dbReference type="EMBL" id="KAG7527791.1"/>
    </source>
</evidence>
<accession>A0A8K0NM01</accession>
<dbReference type="AlphaFoldDB" id="A0A8K0NM01"/>
<sequence>MPATTRSQTSSQAPAERPQTPVTPSPVATPASNDGPRAKKGKGKGSGFLNRVTSAITAFSPKKSKRQPRDAPPNLDEPAPSSISPGRSQEASSALSGSSNLSGSEPELRQEPTVLTPPSSPHRDNNAPLLAYPTHLRVRLPRPQEEFLWWFTFLKRSGLSETETSLFWMSLVEFFQHNGIWNGSAIDLNQKMQHTQTQPDLDPKIIDESNRYEIMENFVTKDHNRPDWVLLYNAIEFAKAYLQARICMVFEAKPSGAWGTAMKQIIVYMMKARATDGCGMGMIVAGSQYRIFFWDETDLWMAVPSIWKGNLRYTWPKLVELYDKHDQIEWDVLEQGNWGEYAKRNVWHILTHLQGQVDAVIAGHRRGSEELYLNGRPALEHAKYVKIEEVWANYPGSDYPPTDGVPVGTIVEEETSAAVERTQPKRRGKQKDPKDSSQAGKPGPTDQGRTARNDGLPLGLSASDRATREVFSHRMRAYRQRLLQTRVDTWLGAKPPSLVRTLSSASSEQLATPVGSHVILPNNTKQAVPDTALSTLEDYGT</sequence>
<feature type="compositionally biased region" description="Low complexity" evidence="1">
    <location>
        <begin position="20"/>
        <end position="32"/>
    </location>
</feature>
<dbReference type="EMBL" id="JABELV010000229">
    <property type="protein sequence ID" value="KAG7527791.1"/>
    <property type="molecule type" value="Genomic_DNA"/>
</dbReference>
<comment type="caution">
    <text evidence="2">The sequence shown here is derived from an EMBL/GenBank/DDBJ whole genome shotgun (WGS) entry which is preliminary data.</text>
</comment>
<organism evidence="2 3">
    <name type="scientific">Filobasidium floriforme</name>
    <dbReference type="NCBI Taxonomy" id="5210"/>
    <lineage>
        <taxon>Eukaryota</taxon>
        <taxon>Fungi</taxon>
        <taxon>Dikarya</taxon>
        <taxon>Basidiomycota</taxon>
        <taxon>Agaricomycotina</taxon>
        <taxon>Tremellomycetes</taxon>
        <taxon>Filobasidiales</taxon>
        <taxon>Filobasidiaceae</taxon>
        <taxon>Filobasidium</taxon>
    </lineage>
</organism>
<feature type="region of interest" description="Disordered" evidence="1">
    <location>
        <begin position="415"/>
        <end position="463"/>
    </location>
</feature>
<gene>
    <name evidence="2" type="ORF">FFLO_06598</name>
</gene>